<dbReference type="SUPFAM" id="SSF52540">
    <property type="entry name" value="P-loop containing nucleoside triphosphate hydrolases"/>
    <property type="match status" value="1"/>
</dbReference>
<reference evidence="3 4" key="1">
    <citation type="submission" date="2019-03" db="EMBL/GenBank/DDBJ databases">
        <title>Sequencing the genomes of 1000 actinobacteria strains.</title>
        <authorList>
            <person name="Klenk H.-P."/>
        </authorList>
    </citation>
    <scope>NUCLEOTIDE SEQUENCE [LARGE SCALE GENOMIC DNA]</scope>
    <source>
        <strain evidence="3 4">DSM 18936</strain>
    </source>
</reference>
<proteinExistence type="predicted"/>
<dbReference type="InterPro" id="IPR003959">
    <property type="entry name" value="ATPase_AAA_core"/>
</dbReference>
<sequence>MLLRLEVDGFKNLSGFDAQFGPFTCIAGENGVGKSNVFDAIEFLSLISDMSLMEAAGRVRSSQEDGVGEPEHLFTIGSDDPRMRLAAEMIVPPRVTDDFGVHVEPAITLLRYEVELGLKRSTGTSRGGQLVVEREELRHINRGDAHKHLRFRHDVKKFRNAIVVGERRGGPFISTEPENDRITVHQDGGSRGRPRRQLPTRAGTTVVSTINSADDPTVLAVRREIQSWRRLALEPSALRAADRFVDPDVMGSDGRHLAAALHRIATALGGGDPEDVYARVANRVAGLAGVDIRSLRVDVDETRQLYSLIVCDADGRELPARSLSEGTLRYLALCVLLEDPRMTGLITMEEPENGIHPANLQQVVDLVRELAVDATIEPGPDNPLRQVIVNTHSPAVVALMDGGDLLYARLVPDDRAGRRREALRLLGMQDSWRAVEGVPVATRADLLPYLATPPGAQISLFPVT</sequence>
<dbReference type="GO" id="GO:0006302">
    <property type="term" value="P:double-strand break repair"/>
    <property type="evidence" value="ECO:0007669"/>
    <property type="project" value="TreeGrafter"/>
</dbReference>
<name>A0A4R7HUZ7_9ACTN</name>
<feature type="compositionally biased region" description="Basic and acidic residues" evidence="1">
    <location>
        <begin position="178"/>
        <end position="190"/>
    </location>
</feature>
<accession>A0A4R7HUZ7</accession>
<dbReference type="RefSeq" id="WP_133867297.1">
    <property type="nucleotide sequence ID" value="NZ_SOAU01000001.1"/>
</dbReference>
<dbReference type="GO" id="GO:0005524">
    <property type="term" value="F:ATP binding"/>
    <property type="evidence" value="ECO:0007669"/>
    <property type="project" value="InterPro"/>
</dbReference>
<feature type="domain" description="ATPase AAA-type core" evidence="2">
    <location>
        <begin position="23"/>
        <end position="87"/>
    </location>
</feature>
<dbReference type="GO" id="GO:0000731">
    <property type="term" value="P:DNA synthesis involved in DNA repair"/>
    <property type="evidence" value="ECO:0007669"/>
    <property type="project" value="TreeGrafter"/>
</dbReference>
<gene>
    <name evidence="3" type="ORF">BDK89_0337</name>
</gene>
<feature type="domain" description="ATPase AAA-type core" evidence="2">
    <location>
        <begin position="314"/>
        <end position="397"/>
    </location>
</feature>
<dbReference type="GO" id="GO:0016887">
    <property type="term" value="F:ATP hydrolysis activity"/>
    <property type="evidence" value="ECO:0007669"/>
    <property type="project" value="InterPro"/>
</dbReference>
<feature type="region of interest" description="Disordered" evidence="1">
    <location>
        <begin position="169"/>
        <end position="203"/>
    </location>
</feature>
<dbReference type="PANTHER" id="PTHR32182:SF22">
    <property type="entry name" value="ATP-DEPENDENT ENDONUCLEASE, OLD FAMILY-RELATED"/>
    <property type="match status" value="1"/>
</dbReference>
<dbReference type="InterPro" id="IPR027417">
    <property type="entry name" value="P-loop_NTPase"/>
</dbReference>
<dbReference type="EMBL" id="SOAU01000001">
    <property type="protein sequence ID" value="TDT14781.1"/>
    <property type="molecule type" value="Genomic_DNA"/>
</dbReference>
<evidence type="ECO:0000313" key="4">
    <source>
        <dbReference type="Proteomes" id="UP000294558"/>
    </source>
</evidence>
<protein>
    <submittedName>
        <fullName evidence="3">Putative ATPase</fullName>
    </submittedName>
</protein>
<dbReference type="Pfam" id="PF13304">
    <property type="entry name" value="AAA_21"/>
    <property type="match status" value="2"/>
</dbReference>
<comment type="caution">
    <text evidence="3">The sequence shown here is derived from an EMBL/GenBank/DDBJ whole genome shotgun (WGS) entry which is preliminary data.</text>
</comment>
<organism evidence="3 4">
    <name type="scientific">Ilumatobacter fluminis</name>
    <dbReference type="NCBI Taxonomy" id="467091"/>
    <lineage>
        <taxon>Bacteria</taxon>
        <taxon>Bacillati</taxon>
        <taxon>Actinomycetota</taxon>
        <taxon>Acidimicrobiia</taxon>
        <taxon>Acidimicrobiales</taxon>
        <taxon>Ilumatobacteraceae</taxon>
        <taxon>Ilumatobacter</taxon>
    </lineage>
</organism>
<evidence type="ECO:0000313" key="3">
    <source>
        <dbReference type="EMBL" id="TDT14781.1"/>
    </source>
</evidence>
<dbReference type="PANTHER" id="PTHR32182">
    <property type="entry name" value="DNA REPLICATION AND REPAIR PROTEIN RECF"/>
    <property type="match status" value="1"/>
</dbReference>
<evidence type="ECO:0000256" key="1">
    <source>
        <dbReference type="SAM" id="MobiDB-lite"/>
    </source>
</evidence>
<dbReference type="AlphaFoldDB" id="A0A4R7HUZ7"/>
<dbReference type="Proteomes" id="UP000294558">
    <property type="component" value="Unassembled WGS sequence"/>
</dbReference>
<dbReference type="OrthoDB" id="104167at2"/>
<dbReference type="Gene3D" id="3.40.50.300">
    <property type="entry name" value="P-loop containing nucleotide triphosphate hydrolases"/>
    <property type="match status" value="2"/>
</dbReference>
<keyword evidence="4" id="KW-1185">Reference proteome</keyword>
<evidence type="ECO:0000259" key="2">
    <source>
        <dbReference type="Pfam" id="PF13304"/>
    </source>
</evidence>